<keyword evidence="1" id="KW-1133">Transmembrane helix</keyword>
<dbReference type="EMBL" id="CAJOBD010000742">
    <property type="protein sequence ID" value="CAF3713757.1"/>
    <property type="molecule type" value="Genomic_DNA"/>
</dbReference>
<evidence type="ECO:0000256" key="1">
    <source>
        <dbReference type="SAM" id="Phobius"/>
    </source>
</evidence>
<proteinExistence type="predicted"/>
<dbReference type="AlphaFoldDB" id="A0A815EM87"/>
<dbReference type="EMBL" id="CAJNOO010003004">
    <property type="protein sequence ID" value="CAF1311866.1"/>
    <property type="molecule type" value="Genomic_DNA"/>
</dbReference>
<feature type="transmembrane region" description="Helical" evidence="1">
    <location>
        <begin position="176"/>
        <end position="198"/>
    </location>
</feature>
<evidence type="ECO:0000313" key="7">
    <source>
        <dbReference type="EMBL" id="CAF3713757.1"/>
    </source>
</evidence>
<dbReference type="Proteomes" id="UP000663874">
    <property type="component" value="Unassembled WGS sequence"/>
</dbReference>
<dbReference type="Proteomes" id="UP000663882">
    <property type="component" value="Unassembled WGS sequence"/>
</dbReference>
<sequence length="256" mass="29944">MRIKTLSYNVLFLFSLSFISIVQCNLLNISLAIINTQTVIACGLSIDIYSSFDPTRIIICPYVSTEQDKIQLIYMNISFDKYDQIKIELNPRIISTPKLLIKLDNNSSFISAPSINQNYTYYLSFSSELTCRFSLLNNETICFYYPTTTNFIHIEYHYDKIKYGSWILLNEIRYRFYNIFIIITIIMIICVFTTYVLYKNRVLLRHTAELDSISNSEMVKQEEVTQPTDSLQDNTIKQPILVEDFIIKKTHTNSII</sequence>
<evidence type="ECO:0000313" key="5">
    <source>
        <dbReference type="EMBL" id="CAF3634183.1"/>
    </source>
</evidence>
<dbReference type="OrthoDB" id="10015481at2759"/>
<evidence type="ECO:0000313" key="8">
    <source>
        <dbReference type="Proteomes" id="UP000663882"/>
    </source>
</evidence>
<dbReference type="EMBL" id="CAJNOT010001177">
    <property type="protein sequence ID" value="CAF1158817.1"/>
    <property type="molecule type" value="Genomic_DNA"/>
</dbReference>
<accession>A0A815EM87</accession>
<evidence type="ECO:0000313" key="3">
    <source>
        <dbReference type="EMBL" id="CAF1158817.1"/>
    </source>
</evidence>
<protein>
    <recommendedName>
        <fullName evidence="9">Transmembrane protein</fullName>
    </recommendedName>
</protein>
<keyword evidence="1" id="KW-0812">Transmembrane</keyword>
<dbReference type="Proteomes" id="UP000663864">
    <property type="component" value="Unassembled WGS sequence"/>
</dbReference>
<dbReference type="Proteomes" id="UP000663836">
    <property type="component" value="Unassembled WGS sequence"/>
</dbReference>
<name>A0A815EM87_9BILA</name>
<reference evidence="4" key="1">
    <citation type="submission" date="2021-02" db="EMBL/GenBank/DDBJ databases">
        <authorList>
            <person name="Nowell W R."/>
        </authorList>
    </citation>
    <scope>NUCLEOTIDE SEQUENCE</scope>
</reference>
<dbReference type="Proteomes" id="UP000663889">
    <property type="component" value="Unassembled WGS sequence"/>
</dbReference>
<dbReference type="EMBL" id="CAJOAX010000678">
    <property type="protein sequence ID" value="CAF3634183.1"/>
    <property type="molecule type" value="Genomic_DNA"/>
</dbReference>
<evidence type="ECO:0008006" key="9">
    <source>
        <dbReference type="Google" id="ProtNLM"/>
    </source>
</evidence>
<dbReference type="EMBL" id="CAJNOU010000485">
    <property type="protein sequence ID" value="CAF1011475.1"/>
    <property type="molecule type" value="Genomic_DNA"/>
</dbReference>
<evidence type="ECO:0000313" key="2">
    <source>
        <dbReference type="EMBL" id="CAF1011475.1"/>
    </source>
</evidence>
<evidence type="ECO:0000313" key="4">
    <source>
        <dbReference type="EMBL" id="CAF1311866.1"/>
    </source>
</evidence>
<organism evidence="4 8">
    <name type="scientific">Rotaria sordida</name>
    <dbReference type="NCBI Taxonomy" id="392033"/>
    <lineage>
        <taxon>Eukaryota</taxon>
        <taxon>Metazoa</taxon>
        <taxon>Spiralia</taxon>
        <taxon>Gnathifera</taxon>
        <taxon>Rotifera</taxon>
        <taxon>Eurotatoria</taxon>
        <taxon>Bdelloidea</taxon>
        <taxon>Philodinida</taxon>
        <taxon>Philodinidae</taxon>
        <taxon>Rotaria</taxon>
    </lineage>
</organism>
<dbReference type="EMBL" id="CAJOBE010000940">
    <property type="protein sequence ID" value="CAF3700654.1"/>
    <property type="molecule type" value="Genomic_DNA"/>
</dbReference>
<gene>
    <name evidence="6" type="ORF">FNK824_LOCUS9141</name>
    <name evidence="7" type="ORF">JBS370_LOCUS10331</name>
    <name evidence="5" type="ORF">OTI717_LOCUS8464</name>
    <name evidence="4" type="ORF">RFH988_LOCUS30293</name>
    <name evidence="2" type="ORF">SEV965_LOCUS11318</name>
    <name evidence="3" type="ORF">ZHD862_LOCUS20571</name>
</gene>
<comment type="caution">
    <text evidence="4">The sequence shown here is derived from an EMBL/GenBank/DDBJ whole genome shotgun (WGS) entry which is preliminary data.</text>
</comment>
<dbReference type="Proteomes" id="UP000663823">
    <property type="component" value="Unassembled WGS sequence"/>
</dbReference>
<keyword evidence="1" id="KW-0472">Membrane</keyword>
<evidence type="ECO:0000313" key="6">
    <source>
        <dbReference type="EMBL" id="CAF3700654.1"/>
    </source>
</evidence>